<reference evidence="3" key="2">
    <citation type="journal article" date="2017" name="Nat. Plants">
        <title>The Aegilops tauschii genome reveals multiple impacts of transposons.</title>
        <authorList>
            <person name="Zhao G."/>
            <person name="Zou C."/>
            <person name="Li K."/>
            <person name="Wang K."/>
            <person name="Li T."/>
            <person name="Gao L."/>
            <person name="Zhang X."/>
            <person name="Wang H."/>
            <person name="Yang Z."/>
            <person name="Liu X."/>
            <person name="Jiang W."/>
            <person name="Mao L."/>
            <person name="Kong X."/>
            <person name="Jiao Y."/>
            <person name="Jia J."/>
        </authorList>
    </citation>
    <scope>NUCLEOTIDE SEQUENCE [LARGE SCALE GENOMIC DNA]</scope>
    <source>
        <strain evidence="3">cv. AL8/78</strain>
    </source>
</reference>
<reference evidence="2" key="5">
    <citation type="journal article" date="2021" name="G3 (Bethesda)">
        <title>Aegilops tauschii genome assembly Aet v5.0 features greater sequence contiguity and improved annotation.</title>
        <authorList>
            <person name="Wang L."/>
            <person name="Zhu T."/>
            <person name="Rodriguez J.C."/>
            <person name="Deal K.R."/>
            <person name="Dubcovsky J."/>
            <person name="McGuire P.E."/>
            <person name="Lux T."/>
            <person name="Spannagl M."/>
            <person name="Mayer K.F.X."/>
            <person name="Baldrich P."/>
            <person name="Meyers B.C."/>
            <person name="Huo N."/>
            <person name="Gu Y.Q."/>
            <person name="Zhou H."/>
            <person name="Devos K.M."/>
            <person name="Bennetzen J.L."/>
            <person name="Unver T."/>
            <person name="Budak H."/>
            <person name="Gulick P.J."/>
            <person name="Galiba G."/>
            <person name="Kalapos B."/>
            <person name="Nelson D.R."/>
            <person name="Li P."/>
            <person name="You F.M."/>
            <person name="Luo M.C."/>
            <person name="Dvorak J."/>
        </authorList>
    </citation>
    <scope>NUCLEOTIDE SEQUENCE [LARGE SCALE GENOMIC DNA]</scope>
    <source>
        <strain evidence="2">cv. AL8/78</strain>
    </source>
</reference>
<accession>A0A453SNC6</accession>
<organism evidence="2 3">
    <name type="scientific">Aegilops tauschii subsp. strangulata</name>
    <name type="common">Goatgrass</name>
    <dbReference type="NCBI Taxonomy" id="200361"/>
    <lineage>
        <taxon>Eukaryota</taxon>
        <taxon>Viridiplantae</taxon>
        <taxon>Streptophyta</taxon>
        <taxon>Embryophyta</taxon>
        <taxon>Tracheophyta</taxon>
        <taxon>Spermatophyta</taxon>
        <taxon>Magnoliopsida</taxon>
        <taxon>Liliopsida</taxon>
        <taxon>Poales</taxon>
        <taxon>Poaceae</taxon>
        <taxon>BOP clade</taxon>
        <taxon>Pooideae</taxon>
        <taxon>Triticodae</taxon>
        <taxon>Triticeae</taxon>
        <taxon>Triticinae</taxon>
        <taxon>Aegilops</taxon>
    </lineage>
</organism>
<keyword evidence="3" id="KW-1185">Reference proteome</keyword>
<keyword evidence="1" id="KW-0812">Transmembrane</keyword>
<evidence type="ECO:0000313" key="2">
    <source>
        <dbReference type="EnsemblPlants" id="AET7Gv21003500.2"/>
    </source>
</evidence>
<dbReference type="Gramene" id="AET7Gv21003500.2">
    <property type="protein sequence ID" value="AET7Gv21003500.2"/>
    <property type="gene ID" value="AET7Gv21003500"/>
</dbReference>
<proteinExistence type="predicted"/>
<reference evidence="2" key="3">
    <citation type="journal article" date="2017" name="Nature">
        <title>Genome sequence of the progenitor of the wheat D genome Aegilops tauschii.</title>
        <authorList>
            <person name="Luo M.C."/>
            <person name="Gu Y.Q."/>
            <person name="Puiu D."/>
            <person name="Wang H."/>
            <person name="Twardziok S.O."/>
            <person name="Deal K.R."/>
            <person name="Huo N."/>
            <person name="Zhu T."/>
            <person name="Wang L."/>
            <person name="Wang Y."/>
            <person name="McGuire P.E."/>
            <person name="Liu S."/>
            <person name="Long H."/>
            <person name="Ramasamy R.K."/>
            <person name="Rodriguez J.C."/>
            <person name="Van S.L."/>
            <person name="Yuan L."/>
            <person name="Wang Z."/>
            <person name="Xia Z."/>
            <person name="Xiao L."/>
            <person name="Anderson O.D."/>
            <person name="Ouyang S."/>
            <person name="Liang Y."/>
            <person name="Zimin A.V."/>
            <person name="Pertea G."/>
            <person name="Qi P."/>
            <person name="Bennetzen J.L."/>
            <person name="Dai X."/>
            <person name="Dawson M.W."/>
            <person name="Muller H.G."/>
            <person name="Kugler K."/>
            <person name="Rivarola-Duarte L."/>
            <person name="Spannagl M."/>
            <person name="Mayer K.F.X."/>
            <person name="Lu F.H."/>
            <person name="Bevan M.W."/>
            <person name="Leroy P."/>
            <person name="Li P."/>
            <person name="You F.M."/>
            <person name="Sun Q."/>
            <person name="Liu Z."/>
            <person name="Lyons E."/>
            <person name="Wicker T."/>
            <person name="Salzberg S.L."/>
            <person name="Devos K.M."/>
            <person name="Dvorak J."/>
        </authorList>
    </citation>
    <scope>NUCLEOTIDE SEQUENCE [LARGE SCALE GENOMIC DNA]</scope>
    <source>
        <strain evidence="2">cv. AL8/78</strain>
    </source>
</reference>
<keyword evidence="1" id="KW-1133">Transmembrane helix</keyword>
<dbReference type="EnsemblPlants" id="AET7Gv21003500.2">
    <property type="protein sequence ID" value="AET7Gv21003500.2"/>
    <property type="gene ID" value="AET7Gv21003500"/>
</dbReference>
<protein>
    <submittedName>
        <fullName evidence="2">Uncharacterized protein</fullName>
    </submittedName>
</protein>
<sequence length="62" mass="7027">CYCLFGIDNIFRLMGSVVFYMVLTLCLSNRGICSLRELLTSRGLQRERFISPVGESGNSFWG</sequence>
<name>A0A453SNC6_AEGTS</name>
<keyword evidence="1" id="KW-0472">Membrane</keyword>
<evidence type="ECO:0000313" key="3">
    <source>
        <dbReference type="Proteomes" id="UP000015105"/>
    </source>
</evidence>
<reference evidence="3" key="1">
    <citation type="journal article" date="2014" name="Science">
        <title>Ancient hybridizations among the ancestral genomes of bread wheat.</title>
        <authorList>
            <consortium name="International Wheat Genome Sequencing Consortium,"/>
            <person name="Marcussen T."/>
            <person name="Sandve S.R."/>
            <person name="Heier L."/>
            <person name="Spannagl M."/>
            <person name="Pfeifer M."/>
            <person name="Jakobsen K.S."/>
            <person name="Wulff B.B."/>
            <person name="Steuernagel B."/>
            <person name="Mayer K.F."/>
            <person name="Olsen O.A."/>
        </authorList>
    </citation>
    <scope>NUCLEOTIDE SEQUENCE [LARGE SCALE GENOMIC DNA]</scope>
    <source>
        <strain evidence="3">cv. AL8/78</strain>
    </source>
</reference>
<evidence type="ECO:0000256" key="1">
    <source>
        <dbReference type="SAM" id="Phobius"/>
    </source>
</evidence>
<reference evidence="2" key="4">
    <citation type="submission" date="2019-03" db="UniProtKB">
        <authorList>
            <consortium name="EnsemblPlants"/>
        </authorList>
    </citation>
    <scope>IDENTIFICATION</scope>
</reference>
<feature type="transmembrane region" description="Helical" evidence="1">
    <location>
        <begin position="17"/>
        <end position="39"/>
    </location>
</feature>
<dbReference type="AlphaFoldDB" id="A0A453SNC6"/>
<dbReference type="Proteomes" id="UP000015105">
    <property type="component" value="Chromosome 7D"/>
</dbReference>